<accession>A0A1Y2CA00</accession>
<name>A0A1Y2CA00_9FUNG</name>
<evidence type="ECO:0000256" key="2">
    <source>
        <dbReference type="ARBA" id="ARBA00022692"/>
    </source>
</evidence>
<dbReference type="Pfam" id="PF01094">
    <property type="entry name" value="ANF_receptor"/>
    <property type="match status" value="1"/>
</dbReference>
<evidence type="ECO:0000256" key="4">
    <source>
        <dbReference type="ARBA" id="ARBA00023136"/>
    </source>
</evidence>
<sequence>MKIVNPLLFFTLYSGLITAMKNQSYIELGVINSYSYVDGAQLDASGSIVTSFQSSLKLANIDISGYGNDGGTYFTDLMMQIAVKMINENPYILPNTTVILRRFNDMDPTRHISNNVSTVTTGFATITAMEIGKQKDLFGLVSAEYSSVLNYVGELTSVYKIPTCGLSQLSPRFSDKNLYPYFFRMISGMTGSRGLGNNYVKLFRSWNVNRVGIIVQQDVTYSYLGTYLLLIPFIHRLQSGDRHEKGVFNEWDSVTSRMQWSNRAQSSRHCMDRNMSKNSRYALHCYPGESRFRI</sequence>
<evidence type="ECO:0000256" key="6">
    <source>
        <dbReference type="ARBA" id="ARBA00023180"/>
    </source>
</evidence>
<feature type="chain" id="PRO_5011965735" description="Receptor ligand binding region domain-containing protein" evidence="7">
    <location>
        <begin position="20"/>
        <end position="294"/>
    </location>
</feature>
<comment type="subcellular location">
    <subcellularLocation>
        <location evidence="1">Membrane</location>
        <topology evidence="1">Multi-pass membrane protein</topology>
    </subcellularLocation>
</comment>
<keyword evidence="4" id="KW-0472">Membrane</keyword>
<protein>
    <recommendedName>
        <fullName evidence="8">Receptor ligand binding region domain-containing protein</fullName>
    </recommendedName>
</protein>
<dbReference type="PRINTS" id="PR00248">
    <property type="entry name" value="GPCRMGR"/>
</dbReference>
<proteinExistence type="predicted"/>
<comment type="caution">
    <text evidence="9">The sequence shown here is derived from an EMBL/GenBank/DDBJ whole genome shotgun (WGS) entry which is preliminary data.</text>
</comment>
<dbReference type="PANTHER" id="PTHR24061">
    <property type="entry name" value="CALCIUM-SENSING RECEPTOR-RELATED"/>
    <property type="match status" value="1"/>
</dbReference>
<evidence type="ECO:0000256" key="7">
    <source>
        <dbReference type="SAM" id="SignalP"/>
    </source>
</evidence>
<organism evidence="9 10">
    <name type="scientific">Rhizoclosmatium globosum</name>
    <dbReference type="NCBI Taxonomy" id="329046"/>
    <lineage>
        <taxon>Eukaryota</taxon>
        <taxon>Fungi</taxon>
        <taxon>Fungi incertae sedis</taxon>
        <taxon>Chytridiomycota</taxon>
        <taxon>Chytridiomycota incertae sedis</taxon>
        <taxon>Chytridiomycetes</taxon>
        <taxon>Chytridiales</taxon>
        <taxon>Chytriomycetaceae</taxon>
        <taxon>Rhizoclosmatium</taxon>
    </lineage>
</organism>
<dbReference type="EMBL" id="MCGO01000024">
    <property type="protein sequence ID" value="ORY43863.1"/>
    <property type="molecule type" value="Genomic_DNA"/>
</dbReference>
<dbReference type="AlphaFoldDB" id="A0A1Y2CA00"/>
<evidence type="ECO:0000256" key="3">
    <source>
        <dbReference type="ARBA" id="ARBA00022989"/>
    </source>
</evidence>
<dbReference type="OrthoDB" id="2156141at2759"/>
<keyword evidence="7" id="KW-0732">Signal</keyword>
<dbReference type="SUPFAM" id="SSF53822">
    <property type="entry name" value="Periplasmic binding protein-like I"/>
    <property type="match status" value="1"/>
</dbReference>
<evidence type="ECO:0000256" key="5">
    <source>
        <dbReference type="ARBA" id="ARBA00023170"/>
    </source>
</evidence>
<dbReference type="Gene3D" id="3.40.50.2300">
    <property type="match status" value="1"/>
</dbReference>
<dbReference type="InterPro" id="IPR001828">
    <property type="entry name" value="ANF_lig-bd_rcpt"/>
</dbReference>
<feature type="domain" description="Receptor ligand binding region" evidence="8">
    <location>
        <begin position="79"/>
        <end position="223"/>
    </location>
</feature>
<dbReference type="InterPro" id="IPR000337">
    <property type="entry name" value="GPCR_3"/>
</dbReference>
<dbReference type="PANTHER" id="PTHR24061:SF599">
    <property type="entry name" value="G-PROTEIN COUPLED RECEPTORS FAMILY 3 PROFILE DOMAIN-CONTAINING PROTEIN"/>
    <property type="match status" value="1"/>
</dbReference>
<evidence type="ECO:0000256" key="1">
    <source>
        <dbReference type="ARBA" id="ARBA00004141"/>
    </source>
</evidence>
<evidence type="ECO:0000259" key="8">
    <source>
        <dbReference type="Pfam" id="PF01094"/>
    </source>
</evidence>
<reference evidence="9 10" key="1">
    <citation type="submission" date="2016-07" db="EMBL/GenBank/DDBJ databases">
        <title>Pervasive Adenine N6-methylation of Active Genes in Fungi.</title>
        <authorList>
            <consortium name="DOE Joint Genome Institute"/>
            <person name="Mondo S.J."/>
            <person name="Dannebaum R.O."/>
            <person name="Kuo R.C."/>
            <person name="Labutti K."/>
            <person name="Haridas S."/>
            <person name="Kuo A."/>
            <person name="Salamov A."/>
            <person name="Ahrendt S.R."/>
            <person name="Lipzen A."/>
            <person name="Sullivan W."/>
            <person name="Andreopoulos W.B."/>
            <person name="Clum A."/>
            <person name="Lindquist E."/>
            <person name="Daum C."/>
            <person name="Ramamoorthy G.K."/>
            <person name="Gryganskyi A."/>
            <person name="Culley D."/>
            <person name="Magnuson J.K."/>
            <person name="James T.Y."/>
            <person name="O'Malley M.A."/>
            <person name="Stajich J.E."/>
            <person name="Spatafora J.W."/>
            <person name="Visel A."/>
            <person name="Grigoriev I.V."/>
        </authorList>
    </citation>
    <scope>NUCLEOTIDE SEQUENCE [LARGE SCALE GENOMIC DNA]</scope>
    <source>
        <strain evidence="9 10">JEL800</strain>
    </source>
</reference>
<dbReference type="Proteomes" id="UP000193642">
    <property type="component" value="Unassembled WGS sequence"/>
</dbReference>
<dbReference type="InterPro" id="IPR028082">
    <property type="entry name" value="Peripla_BP_I"/>
</dbReference>
<keyword evidence="3" id="KW-1133">Transmembrane helix</keyword>
<evidence type="ECO:0000313" key="10">
    <source>
        <dbReference type="Proteomes" id="UP000193642"/>
    </source>
</evidence>
<dbReference type="InterPro" id="IPR000068">
    <property type="entry name" value="GPCR_3_Ca_sens_rcpt-rel"/>
</dbReference>
<keyword evidence="6" id="KW-0325">Glycoprotein</keyword>
<gene>
    <name evidence="9" type="ORF">BCR33DRAFT_251515</name>
</gene>
<keyword evidence="2" id="KW-0812">Transmembrane</keyword>
<keyword evidence="5" id="KW-0675">Receptor</keyword>
<feature type="signal peptide" evidence="7">
    <location>
        <begin position="1"/>
        <end position="19"/>
    </location>
</feature>
<evidence type="ECO:0000313" key="9">
    <source>
        <dbReference type="EMBL" id="ORY43863.1"/>
    </source>
</evidence>
<keyword evidence="10" id="KW-1185">Reference proteome</keyword>
<dbReference type="GO" id="GO:0005886">
    <property type="term" value="C:plasma membrane"/>
    <property type="evidence" value="ECO:0007669"/>
    <property type="project" value="TreeGrafter"/>
</dbReference>
<dbReference type="GO" id="GO:0004930">
    <property type="term" value="F:G protein-coupled receptor activity"/>
    <property type="evidence" value="ECO:0007669"/>
    <property type="project" value="InterPro"/>
</dbReference>